<sequence>MVKSTGVVHAWEMQPLVHAALSSEPHSVASTGAQLTLKEVTAYKNFEM</sequence>
<dbReference type="EMBL" id="CAXIEN010000255">
    <property type="protein sequence ID" value="CAL1289810.1"/>
    <property type="molecule type" value="Genomic_DNA"/>
</dbReference>
<evidence type="ECO:0000313" key="2">
    <source>
        <dbReference type="Proteomes" id="UP001497382"/>
    </source>
</evidence>
<gene>
    <name evidence="1" type="ORF">LARSCL_LOCUS16141</name>
</gene>
<dbReference type="AlphaFoldDB" id="A0AAV2B0N4"/>
<comment type="caution">
    <text evidence="1">The sequence shown here is derived from an EMBL/GenBank/DDBJ whole genome shotgun (WGS) entry which is preliminary data.</text>
</comment>
<organism evidence="1 2">
    <name type="scientific">Larinioides sclopetarius</name>
    <dbReference type="NCBI Taxonomy" id="280406"/>
    <lineage>
        <taxon>Eukaryota</taxon>
        <taxon>Metazoa</taxon>
        <taxon>Ecdysozoa</taxon>
        <taxon>Arthropoda</taxon>
        <taxon>Chelicerata</taxon>
        <taxon>Arachnida</taxon>
        <taxon>Araneae</taxon>
        <taxon>Araneomorphae</taxon>
        <taxon>Entelegynae</taxon>
        <taxon>Araneoidea</taxon>
        <taxon>Araneidae</taxon>
        <taxon>Larinioides</taxon>
    </lineage>
</organism>
<evidence type="ECO:0000313" key="1">
    <source>
        <dbReference type="EMBL" id="CAL1289810.1"/>
    </source>
</evidence>
<name>A0AAV2B0N4_9ARAC</name>
<protein>
    <submittedName>
        <fullName evidence="1">Uncharacterized protein</fullName>
    </submittedName>
</protein>
<proteinExistence type="predicted"/>
<accession>A0AAV2B0N4</accession>
<reference evidence="1 2" key="1">
    <citation type="submission" date="2024-04" db="EMBL/GenBank/DDBJ databases">
        <authorList>
            <person name="Rising A."/>
            <person name="Reimegard J."/>
            <person name="Sonavane S."/>
            <person name="Akerstrom W."/>
            <person name="Nylinder S."/>
            <person name="Hedman E."/>
            <person name="Kallberg Y."/>
        </authorList>
    </citation>
    <scope>NUCLEOTIDE SEQUENCE [LARGE SCALE GENOMIC DNA]</scope>
</reference>
<dbReference type="Proteomes" id="UP001497382">
    <property type="component" value="Unassembled WGS sequence"/>
</dbReference>
<keyword evidence="2" id="KW-1185">Reference proteome</keyword>